<dbReference type="Proteomes" id="UP001632038">
    <property type="component" value="Unassembled WGS sequence"/>
</dbReference>
<evidence type="ECO:0000313" key="2">
    <source>
        <dbReference type="EMBL" id="KAL3619763.1"/>
    </source>
</evidence>
<proteinExistence type="predicted"/>
<sequence length="423" mass="48182">MAPPPFRVLPDERELYRSPKGRHVEPPLVIDVPAWTDGTGEFKRRVDRMIENARLENWIGFREKAYPGLMLEFYTSLRISGSTLHCCIRGVDKVFTPQTITEIFGCDTSPPSETLPVGHPQRYNQLLFWDEIRVPGIGKIDGYPFTAVKDNELYFMYRLVTMCILGKGEPTRITIPELKFLHALKHGQNLRLWPLILTNLQCVAEVRKAKNSNLSHGTLITLLARHVDWEPTLVEEQTTLNPVEMIFGQKQVRNPDKPKSRGDWVDICMIIEYPLRPDPVQPPAQDDSDAPESEGDDTADDQPPTDTDMAGASTGPSQPESSSRPGKRPARPEMNVPTDFWIDWEGWKETIEHQHLGLFTEQKEMQDLIRRQGVTIDGTYRETRRINTRLDVHEARQLEILAGHTRLSTQYDQILAGQAEATG</sequence>
<evidence type="ECO:0000256" key="1">
    <source>
        <dbReference type="SAM" id="MobiDB-lite"/>
    </source>
</evidence>
<comment type="caution">
    <text evidence="2">The sequence shown here is derived from an EMBL/GenBank/DDBJ whole genome shotgun (WGS) entry which is preliminary data.</text>
</comment>
<feature type="compositionally biased region" description="Polar residues" evidence="1">
    <location>
        <begin position="314"/>
        <end position="324"/>
    </location>
</feature>
<accession>A0ABD3BQP2</accession>
<name>A0ABD3BQP2_9LAMI</name>
<reference evidence="3" key="1">
    <citation type="journal article" date="2024" name="IScience">
        <title>Strigolactones Initiate the Formation of Haustorium-like Structures in Castilleja.</title>
        <authorList>
            <person name="Buerger M."/>
            <person name="Peterson D."/>
            <person name="Chory J."/>
        </authorList>
    </citation>
    <scope>NUCLEOTIDE SEQUENCE [LARGE SCALE GENOMIC DNA]</scope>
</reference>
<protein>
    <submittedName>
        <fullName evidence="2">Uncharacterized protein</fullName>
    </submittedName>
</protein>
<organism evidence="2 3">
    <name type="scientific">Castilleja foliolosa</name>
    <dbReference type="NCBI Taxonomy" id="1961234"/>
    <lineage>
        <taxon>Eukaryota</taxon>
        <taxon>Viridiplantae</taxon>
        <taxon>Streptophyta</taxon>
        <taxon>Embryophyta</taxon>
        <taxon>Tracheophyta</taxon>
        <taxon>Spermatophyta</taxon>
        <taxon>Magnoliopsida</taxon>
        <taxon>eudicotyledons</taxon>
        <taxon>Gunneridae</taxon>
        <taxon>Pentapetalae</taxon>
        <taxon>asterids</taxon>
        <taxon>lamiids</taxon>
        <taxon>Lamiales</taxon>
        <taxon>Orobanchaceae</taxon>
        <taxon>Pedicularideae</taxon>
        <taxon>Castillejinae</taxon>
        <taxon>Castilleja</taxon>
    </lineage>
</organism>
<feature type="region of interest" description="Disordered" evidence="1">
    <location>
        <begin position="275"/>
        <end position="335"/>
    </location>
</feature>
<feature type="compositionally biased region" description="Acidic residues" evidence="1">
    <location>
        <begin position="286"/>
        <end position="300"/>
    </location>
</feature>
<keyword evidence="3" id="KW-1185">Reference proteome</keyword>
<dbReference type="AlphaFoldDB" id="A0ABD3BQP2"/>
<gene>
    <name evidence="2" type="ORF">CASFOL_034675</name>
</gene>
<dbReference type="EMBL" id="JAVIJP010000066">
    <property type="protein sequence ID" value="KAL3619763.1"/>
    <property type="molecule type" value="Genomic_DNA"/>
</dbReference>
<evidence type="ECO:0000313" key="3">
    <source>
        <dbReference type="Proteomes" id="UP001632038"/>
    </source>
</evidence>